<organism evidence="2 3">
    <name type="scientific">Cherax quadricarinatus</name>
    <name type="common">Australian red claw crayfish</name>
    <dbReference type="NCBI Taxonomy" id="27406"/>
    <lineage>
        <taxon>Eukaryota</taxon>
        <taxon>Metazoa</taxon>
        <taxon>Ecdysozoa</taxon>
        <taxon>Arthropoda</taxon>
        <taxon>Crustacea</taxon>
        <taxon>Multicrustacea</taxon>
        <taxon>Malacostraca</taxon>
        <taxon>Eumalacostraca</taxon>
        <taxon>Eucarida</taxon>
        <taxon>Decapoda</taxon>
        <taxon>Pleocyemata</taxon>
        <taxon>Astacidea</taxon>
        <taxon>Parastacoidea</taxon>
        <taxon>Parastacidae</taxon>
        <taxon>Cherax</taxon>
    </lineage>
</organism>
<keyword evidence="3" id="KW-1185">Reference proteome</keyword>
<dbReference type="EMBL" id="JARKIK010000014">
    <property type="protein sequence ID" value="KAK8747698.1"/>
    <property type="molecule type" value="Genomic_DNA"/>
</dbReference>
<evidence type="ECO:0000256" key="1">
    <source>
        <dbReference type="SAM" id="MobiDB-lite"/>
    </source>
</evidence>
<comment type="caution">
    <text evidence="2">The sequence shown here is derived from an EMBL/GenBank/DDBJ whole genome shotgun (WGS) entry which is preliminary data.</text>
</comment>
<feature type="compositionally biased region" description="Low complexity" evidence="1">
    <location>
        <begin position="25"/>
        <end position="42"/>
    </location>
</feature>
<reference evidence="2 3" key="1">
    <citation type="journal article" date="2024" name="BMC Genomics">
        <title>Genome assembly of redclaw crayfish (Cherax quadricarinatus) provides insights into its immune adaptation and hypoxia tolerance.</title>
        <authorList>
            <person name="Liu Z."/>
            <person name="Zheng J."/>
            <person name="Li H."/>
            <person name="Fang K."/>
            <person name="Wang S."/>
            <person name="He J."/>
            <person name="Zhou D."/>
            <person name="Weng S."/>
            <person name="Chi M."/>
            <person name="Gu Z."/>
            <person name="He J."/>
            <person name="Li F."/>
            <person name="Wang M."/>
        </authorList>
    </citation>
    <scope>NUCLEOTIDE SEQUENCE [LARGE SCALE GENOMIC DNA]</scope>
    <source>
        <strain evidence="2">ZL_2023a</strain>
    </source>
</reference>
<feature type="region of interest" description="Disordered" evidence="1">
    <location>
        <begin position="1"/>
        <end position="140"/>
    </location>
</feature>
<evidence type="ECO:0000313" key="3">
    <source>
        <dbReference type="Proteomes" id="UP001445076"/>
    </source>
</evidence>
<sequence>METEGRARSGANRSSSRRGPRSDWRSSNQSGGTNSSGNQYSSSDEECDVRTSGRGYRASQRTEHTGASFRLLHLVPPTRDRGSNRSRATTPLSHASEPELADPPTLHDAAHAHTNHAHNNLSHYRGQYATPSAVGGGGGG</sequence>
<accession>A0AAW0Y7N9</accession>
<gene>
    <name evidence="2" type="ORF">OTU49_016543</name>
</gene>
<feature type="non-terminal residue" evidence="2">
    <location>
        <position position="140"/>
    </location>
</feature>
<dbReference type="AlphaFoldDB" id="A0AAW0Y7N9"/>
<proteinExistence type="predicted"/>
<name>A0AAW0Y7N9_CHEQU</name>
<protein>
    <submittedName>
        <fullName evidence="2">Uncharacterized protein</fullName>
    </submittedName>
</protein>
<dbReference type="Proteomes" id="UP001445076">
    <property type="component" value="Unassembled WGS sequence"/>
</dbReference>
<evidence type="ECO:0000313" key="2">
    <source>
        <dbReference type="EMBL" id="KAK8747698.1"/>
    </source>
</evidence>